<evidence type="ECO:0000313" key="1">
    <source>
        <dbReference type="EMBL" id="GLB42747.1"/>
    </source>
</evidence>
<organism evidence="1 2">
    <name type="scientific">Lyophyllum shimeji</name>
    <name type="common">Hon-shimeji</name>
    <name type="synonym">Tricholoma shimeji</name>
    <dbReference type="NCBI Taxonomy" id="47721"/>
    <lineage>
        <taxon>Eukaryota</taxon>
        <taxon>Fungi</taxon>
        <taxon>Dikarya</taxon>
        <taxon>Basidiomycota</taxon>
        <taxon>Agaricomycotina</taxon>
        <taxon>Agaricomycetes</taxon>
        <taxon>Agaricomycetidae</taxon>
        <taxon>Agaricales</taxon>
        <taxon>Tricholomatineae</taxon>
        <taxon>Lyophyllaceae</taxon>
        <taxon>Lyophyllum</taxon>
    </lineage>
</organism>
<dbReference type="EMBL" id="BRPK01000012">
    <property type="protein sequence ID" value="GLB42747.1"/>
    <property type="molecule type" value="Genomic_DNA"/>
</dbReference>
<reference evidence="1" key="1">
    <citation type="submission" date="2022-07" db="EMBL/GenBank/DDBJ databases">
        <title>The genome of Lyophyllum shimeji provides insight into the initial evolution of ectomycorrhizal fungal genome.</title>
        <authorList>
            <person name="Kobayashi Y."/>
            <person name="Shibata T."/>
            <person name="Hirakawa H."/>
            <person name="Shigenobu S."/>
            <person name="Nishiyama T."/>
            <person name="Yamada A."/>
            <person name="Hasebe M."/>
            <person name="Kawaguchi M."/>
        </authorList>
    </citation>
    <scope>NUCLEOTIDE SEQUENCE</scope>
    <source>
        <strain evidence="1">AT787</strain>
    </source>
</reference>
<dbReference type="Proteomes" id="UP001063166">
    <property type="component" value="Unassembled WGS sequence"/>
</dbReference>
<name>A0A9P3US02_LYOSH</name>
<protein>
    <submittedName>
        <fullName evidence="1">Uncharacterized protein</fullName>
    </submittedName>
</protein>
<accession>A0A9P3US02</accession>
<evidence type="ECO:0000313" key="2">
    <source>
        <dbReference type="Proteomes" id="UP001063166"/>
    </source>
</evidence>
<gene>
    <name evidence="1" type="ORF">LshimejAT787_1201960</name>
</gene>
<comment type="caution">
    <text evidence="1">The sequence shown here is derived from an EMBL/GenBank/DDBJ whole genome shotgun (WGS) entry which is preliminary data.</text>
</comment>
<keyword evidence="2" id="KW-1185">Reference proteome</keyword>
<proteinExistence type="predicted"/>
<dbReference type="AlphaFoldDB" id="A0A9P3US02"/>
<sequence>MYEEHLGAGRDRPRVCLLDDELDSRSLSESRLRIVLLLPLYLRGTCPSQLIDTAPGPWRPLEWRAALHLFTIRRAVQLSSQMTHDCALACHRVPFVVIEPVCSSIYRNFCTNMIIVLDSELNVLLKTATY</sequence>